<accession>A0A0D0BX46</accession>
<evidence type="ECO:0000313" key="1">
    <source>
        <dbReference type="EMBL" id="KIK54334.1"/>
    </source>
</evidence>
<dbReference type="OrthoDB" id="3044025at2759"/>
<sequence>MPVSLTYAQQAIVDRMSIHSSSSGSGQLLLLVTGCSGSRKTEILQAIYLYFLSIGASDLVFKGASSPQGASLISGLSLSSKTPLSIQVCGKTLFLFNKVVSIESYHLLNLSEVLQKSTPADKLSSFFAGHDIILFLNYHGFSDAHYPLWDPCITCSLPILSYFTSHMELVNCIAPFDQDWLHFTASLKTLTVTDSNIWMPCLSVTSLDDIGELPFQILHGLKIITTSMDCVCTWNDLVAERFASLSAHVLFYSNPQDVCANLDLDILNPEDLCSILDFISMGGHVLQSVPLCKGMLVTIVSSDKDCYWGKIVEIILDIHDPHFHTRPLRSVVLLNYPPSTVVICLDNSLTDSQDHFVTLVPLIGVLPRFALLEKDCIGQFFNHVVLDIDAGLGHYHSLPFLFDHVQSANHISVTSAISIGSIIHSISSISAFSESSSLLTLMQL</sequence>
<gene>
    <name evidence="1" type="ORF">GYMLUDRAFT_249655</name>
</gene>
<evidence type="ECO:0000313" key="2">
    <source>
        <dbReference type="Proteomes" id="UP000053593"/>
    </source>
</evidence>
<reference evidence="1 2" key="1">
    <citation type="submission" date="2014-04" db="EMBL/GenBank/DDBJ databases">
        <title>Evolutionary Origins and Diversification of the Mycorrhizal Mutualists.</title>
        <authorList>
            <consortium name="DOE Joint Genome Institute"/>
            <consortium name="Mycorrhizal Genomics Consortium"/>
            <person name="Kohler A."/>
            <person name="Kuo A."/>
            <person name="Nagy L.G."/>
            <person name="Floudas D."/>
            <person name="Copeland A."/>
            <person name="Barry K.W."/>
            <person name="Cichocki N."/>
            <person name="Veneault-Fourrey C."/>
            <person name="LaButti K."/>
            <person name="Lindquist E.A."/>
            <person name="Lipzen A."/>
            <person name="Lundell T."/>
            <person name="Morin E."/>
            <person name="Murat C."/>
            <person name="Riley R."/>
            <person name="Ohm R."/>
            <person name="Sun H."/>
            <person name="Tunlid A."/>
            <person name="Henrissat B."/>
            <person name="Grigoriev I.V."/>
            <person name="Hibbett D.S."/>
            <person name="Martin F."/>
        </authorList>
    </citation>
    <scope>NUCLEOTIDE SEQUENCE [LARGE SCALE GENOMIC DNA]</scope>
    <source>
        <strain evidence="1 2">FD-317 M1</strain>
    </source>
</reference>
<proteinExistence type="predicted"/>
<dbReference type="EMBL" id="KN834817">
    <property type="protein sequence ID" value="KIK54334.1"/>
    <property type="molecule type" value="Genomic_DNA"/>
</dbReference>
<dbReference type="HOGENOM" id="CLU_050080_0_0_1"/>
<dbReference type="Proteomes" id="UP000053593">
    <property type="component" value="Unassembled WGS sequence"/>
</dbReference>
<organism evidence="1 2">
    <name type="scientific">Collybiopsis luxurians FD-317 M1</name>
    <dbReference type="NCBI Taxonomy" id="944289"/>
    <lineage>
        <taxon>Eukaryota</taxon>
        <taxon>Fungi</taxon>
        <taxon>Dikarya</taxon>
        <taxon>Basidiomycota</taxon>
        <taxon>Agaricomycotina</taxon>
        <taxon>Agaricomycetes</taxon>
        <taxon>Agaricomycetidae</taxon>
        <taxon>Agaricales</taxon>
        <taxon>Marasmiineae</taxon>
        <taxon>Omphalotaceae</taxon>
        <taxon>Collybiopsis</taxon>
        <taxon>Collybiopsis luxurians</taxon>
    </lineage>
</organism>
<evidence type="ECO:0008006" key="3">
    <source>
        <dbReference type="Google" id="ProtNLM"/>
    </source>
</evidence>
<dbReference type="AlphaFoldDB" id="A0A0D0BX46"/>
<protein>
    <recommendedName>
        <fullName evidence="3">ATP-dependent DNA helicase</fullName>
    </recommendedName>
</protein>
<keyword evidence="2" id="KW-1185">Reference proteome</keyword>
<name>A0A0D0BX46_9AGAR</name>